<reference evidence="1 2" key="1">
    <citation type="submission" date="2017-08" db="EMBL/GenBank/DDBJ databases">
        <authorList>
            <person name="de Groot N.N."/>
        </authorList>
    </citation>
    <scope>NUCLEOTIDE SEQUENCE [LARGE SCALE GENOMIC DNA]</scope>
</reference>
<evidence type="ECO:0000313" key="1">
    <source>
        <dbReference type="EMBL" id="ASV45086.1"/>
    </source>
</evidence>
<gene>
    <name evidence="1" type="ORF">SopranoGao_63</name>
</gene>
<protein>
    <submittedName>
        <fullName evidence="1">Uncharacterized protein</fullName>
    </submittedName>
</protein>
<keyword evidence="2" id="KW-1185">Reference proteome</keyword>
<accession>A0A248SL95</accession>
<dbReference type="Proteomes" id="UP000224252">
    <property type="component" value="Segment"/>
</dbReference>
<name>A0A248SL95_9CAUD</name>
<dbReference type="EMBL" id="MF612073">
    <property type="protein sequence ID" value="ASV45086.1"/>
    <property type="molecule type" value="Genomic_DNA"/>
</dbReference>
<organism evidence="1 2">
    <name type="scientific">Klebsiella phage SopranoGao</name>
    <dbReference type="NCBI Taxonomy" id="2026944"/>
    <lineage>
        <taxon>Viruses</taxon>
        <taxon>Duplodnaviria</taxon>
        <taxon>Heunggongvirae</taxon>
        <taxon>Uroviricota</taxon>
        <taxon>Caudoviricetes</taxon>
        <taxon>Lastavirus</taxon>
        <taxon>Lastavirus sopranogao</taxon>
    </lineage>
</organism>
<proteinExistence type="predicted"/>
<sequence>MSYWKFTSAESLAAWDEMVRQEEELKKQGSTFAALFDGKPVYQKTMCDWRFYGVRFDGHVYVAADLWTKPTSKNGYAQQPRVKVPAALKRESEALWQLWNDQRPHITADREAFYESVGLDWGNLIFSGFASFRYGDVIYFETGATPKPEAGGVEILGSEYAAAQRAAKAGDNVPGANS</sequence>
<evidence type="ECO:0000313" key="2">
    <source>
        <dbReference type="Proteomes" id="UP000224252"/>
    </source>
</evidence>